<feature type="transmembrane region" description="Helical" evidence="6">
    <location>
        <begin position="186"/>
        <end position="213"/>
    </location>
</feature>
<reference evidence="9 12" key="1">
    <citation type="submission" date="2016-05" db="EMBL/GenBank/DDBJ databases">
        <title>Microbial solvent formation.</title>
        <authorList>
            <person name="Poehlein A."/>
            <person name="Montoya Solano J.D."/>
            <person name="Flitsch S."/>
            <person name="Krabben P."/>
            <person name="Duerre P."/>
            <person name="Daniel R."/>
        </authorList>
    </citation>
    <scope>NUCLEOTIDE SEQUENCE [LARGE SCALE GENOMIC DNA]</scope>
    <source>
        <strain evidence="9 12">DSM 53</strain>
    </source>
</reference>
<evidence type="ECO:0000313" key="13">
    <source>
        <dbReference type="Proteomes" id="UP000587880"/>
    </source>
</evidence>
<proteinExistence type="inferred from homology"/>
<dbReference type="GO" id="GO:0015499">
    <property type="term" value="F:formate transmembrane transporter activity"/>
    <property type="evidence" value="ECO:0007669"/>
    <property type="project" value="TreeGrafter"/>
</dbReference>
<dbReference type="InterPro" id="IPR024002">
    <property type="entry name" value="For/NO2_transpt_CS"/>
</dbReference>
<dbReference type="Gene3D" id="1.20.1080.10">
    <property type="entry name" value="Glycerol uptake facilitator protein"/>
    <property type="match status" value="1"/>
</dbReference>
<reference evidence="7 13" key="3">
    <citation type="submission" date="2020-04" db="EMBL/GenBank/DDBJ databases">
        <authorList>
            <person name="Hitch T.C.A."/>
            <person name="Wylensek D."/>
            <person name="Clavel T."/>
        </authorList>
    </citation>
    <scope>NUCLEOTIDE SEQUENCE [LARGE SCALE GENOMIC DNA]</scope>
    <source>
        <strain evidence="7 13">WB01_NA02</strain>
    </source>
</reference>
<dbReference type="AlphaFoldDB" id="A0A1S8SS71"/>
<evidence type="ECO:0000313" key="10">
    <source>
        <dbReference type="EMBL" id="OOP72229.1"/>
    </source>
</evidence>
<evidence type="ECO:0000256" key="1">
    <source>
        <dbReference type="ARBA" id="ARBA00004141"/>
    </source>
</evidence>
<dbReference type="InterPro" id="IPR000292">
    <property type="entry name" value="For/NO2_transpt"/>
</dbReference>
<dbReference type="PROSITE" id="PS01006">
    <property type="entry name" value="FORMATE_NITRITE_TP_2"/>
    <property type="match status" value="1"/>
</dbReference>
<accession>A0A1S8SS71</accession>
<dbReference type="PROSITE" id="PS01005">
    <property type="entry name" value="FORMATE_NITRITE_TP_1"/>
    <property type="match status" value="1"/>
</dbReference>
<dbReference type="EMBL" id="JABAGD010000002">
    <property type="protein sequence ID" value="NMF03385.1"/>
    <property type="molecule type" value="Genomic_DNA"/>
</dbReference>
<comment type="similarity">
    <text evidence="5">Belongs to the FNT transporter (TC 1.A.16) family.</text>
</comment>
<organism evidence="9 12">
    <name type="scientific">Clostridium beijerinckii</name>
    <name type="common">Clostridium MP</name>
    <dbReference type="NCBI Taxonomy" id="1520"/>
    <lineage>
        <taxon>Bacteria</taxon>
        <taxon>Bacillati</taxon>
        <taxon>Bacillota</taxon>
        <taxon>Clostridia</taxon>
        <taxon>Eubacteriales</taxon>
        <taxon>Clostridiaceae</taxon>
        <taxon>Clostridium</taxon>
    </lineage>
</organism>
<evidence type="ECO:0000256" key="2">
    <source>
        <dbReference type="ARBA" id="ARBA00022692"/>
    </source>
</evidence>
<dbReference type="Proteomes" id="UP000190973">
    <property type="component" value="Unassembled WGS sequence"/>
</dbReference>
<evidence type="ECO:0000313" key="12">
    <source>
        <dbReference type="Proteomes" id="UP000190973"/>
    </source>
</evidence>
<dbReference type="EMBL" id="LZZI01000018">
    <property type="protein sequence ID" value="OOM62865.1"/>
    <property type="molecule type" value="Genomic_DNA"/>
</dbReference>
<reference evidence="10 11" key="2">
    <citation type="submission" date="2017-02" db="EMBL/GenBank/DDBJ databases">
        <title>Genome sequence of Clostridium beijerinckii Br21.</title>
        <authorList>
            <person name="Fonseca B.C."/>
            <person name="Guazzaroni M.E."/>
            <person name="Riano-Pachon D.M."/>
            <person name="Reginatto V."/>
        </authorList>
    </citation>
    <scope>NUCLEOTIDE SEQUENCE [LARGE SCALE GENOMIC DNA]</scope>
    <source>
        <strain evidence="10 11">Br21</strain>
    </source>
</reference>
<evidence type="ECO:0000256" key="6">
    <source>
        <dbReference type="SAM" id="Phobius"/>
    </source>
</evidence>
<dbReference type="PANTHER" id="PTHR30520:SF8">
    <property type="entry name" value="NITRITE TRANSPORTER NIRC"/>
    <property type="match status" value="1"/>
</dbReference>
<comment type="caution">
    <text evidence="9">The sequence shown here is derived from an EMBL/GenBank/DDBJ whole genome shotgun (WGS) entry which is preliminary data.</text>
</comment>
<name>A0A1S8SS71_CLOBE</name>
<feature type="transmembrane region" description="Helical" evidence="6">
    <location>
        <begin position="105"/>
        <end position="127"/>
    </location>
</feature>
<reference evidence="8" key="4">
    <citation type="submission" date="2020-05" db="EMBL/GenBank/DDBJ databases">
        <authorList>
            <person name="Brown S."/>
            <person name="Huntemann M."/>
            <person name="Clum A."/>
            <person name="Spunde A."/>
            <person name="Palaniappan K."/>
            <person name="Ritter S."/>
            <person name="Mikhailova N."/>
            <person name="Chen I.-M."/>
            <person name="Stamatis D."/>
            <person name="Reddy T."/>
            <person name="O'Malley R."/>
            <person name="Daum C."/>
            <person name="Shapiro N."/>
            <person name="Ivanova N."/>
            <person name="Kyrpides N."/>
            <person name="Woyke T."/>
        </authorList>
    </citation>
    <scope>NUCLEOTIDE SEQUENCE</scope>
    <source>
        <strain evidence="8">DJ080</strain>
    </source>
</reference>
<evidence type="ECO:0000256" key="4">
    <source>
        <dbReference type="ARBA" id="ARBA00023136"/>
    </source>
</evidence>
<keyword evidence="4 6" id="KW-0472">Membrane</keyword>
<evidence type="ECO:0000313" key="7">
    <source>
        <dbReference type="EMBL" id="NMF03385.1"/>
    </source>
</evidence>
<evidence type="ECO:0000313" key="9">
    <source>
        <dbReference type="EMBL" id="OOM62865.1"/>
    </source>
</evidence>
<sequence length="255" mass="27181">MFCEEFNSVIMAAKAKVNLLKTNKLGYFISSMLAGLYVGMGIMLIFTIGGLLGGSGSPATKIVMGVSFGVALSLVIMAGSELFTGNNFIMTAASLRKEVKWTDTINIWIVCFIGNLVGSIIAGYLFYSTGLTAGPVGEFIAKTSAAKMSVPFLPLLVRGIFCNILVCLATWCSFKLKSESAKLIMIFWCLFAFITAGFEHSVANMTLLTIGLLNPGAASVSVMGYVYNIGVVTLGNMIGGAVFLALPYYIISKKK</sequence>
<evidence type="ECO:0000313" key="11">
    <source>
        <dbReference type="Proteomes" id="UP000190959"/>
    </source>
</evidence>
<evidence type="ECO:0000313" key="8">
    <source>
        <dbReference type="EMBL" id="NRT89585.1"/>
    </source>
</evidence>
<gene>
    <name evidence="9" type="primary">nirC</name>
    <name evidence="8" type="ORF">B0H41_003264</name>
    <name evidence="10" type="ORF">CBEIBR21_18455</name>
    <name evidence="9" type="ORF">CLBCK_13330</name>
    <name evidence="7" type="ORF">HF849_01270</name>
</gene>
<dbReference type="Proteomes" id="UP000190959">
    <property type="component" value="Unassembled WGS sequence"/>
</dbReference>
<keyword evidence="3 6" id="KW-1133">Transmembrane helix</keyword>
<feature type="transmembrane region" description="Helical" evidence="6">
    <location>
        <begin position="225"/>
        <end position="251"/>
    </location>
</feature>
<dbReference type="Pfam" id="PF01226">
    <property type="entry name" value="Form_Nir_trans"/>
    <property type="match status" value="1"/>
</dbReference>
<feature type="transmembrane region" description="Helical" evidence="6">
    <location>
        <begin position="25"/>
        <end position="50"/>
    </location>
</feature>
<dbReference type="RefSeq" id="WP_077838041.1">
    <property type="nucleotide sequence ID" value="NZ_CP107022.1"/>
</dbReference>
<dbReference type="Proteomes" id="UP000587880">
    <property type="component" value="Unassembled WGS sequence"/>
</dbReference>
<dbReference type="InterPro" id="IPR023271">
    <property type="entry name" value="Aquaporin-like"/>
</dbReference>
<dbReference type="Proteomes" id="UP001193748">
    <property type="component" value="Unassembled WGS sequence"/>
</dbReference>
<dbReference type="EMBL" id="JABSWW010000001">
    <property type="protein sequence ID" value="NRT89585.1"/>
    <property type="molecule type" value="Genomic_DNA"/>
</dbReference>
<feature type="transmembrane region" description="Helical" evidence="6">
    <location>
        <begin position="62"/>
        <end position="84"/>
    </location>
</feature>
<dbReference type="PANTHER" id="PTHR30520">
    <property type="entry name" value="FORMATE TRANSPORTER-RELATED"/>
    <property type="match status" value="1"/>
</dbReference>
<feature type="transmembrane region" description="Helical" evidence="6">
    <location>
        <begin position="155"/>
        <end position="174"/>
    </location>
</feature>
<reference evidence="8" key="5">
    <citation type="journal article" date="2022" name="Nat. Biotechnol.">
        <title>Carbon-negative production of acetone and isopropanol by gas fermentation at industrial pilot scale.</title>
        <authorList>
            <person name="Liew F.E."/>
            <person name="Nogle R."/>
            <person name="Abdalla T."/>
            <person name="Rasor B.J."/>
            <person name="Canter C."/>
            <person name="Jensen R.O."/>
            <person name="Wang L."/>
            <person name="Strutz J."/>
            <person name="Chirania P."/>
            <person name="De Tissera S."/>
            <person name="Mueller A.P."/>
            <person name="Ruan Z."/>
            <person name="Gao A."/>
            <person name="Tran L."/>
            <person name="Engle N.L."/>
            <person name="Bromley J.C."/>
            <person name="Daniell J."/>
            <person name="Conrado R."/>
            <person name="Tschaplinski T.J."/>
            <person name="Giannone R.J."/>
            <person name="Hettich R.L."/>
            <person name="Karim A.S."/>
            <person name="Simpson S.D."/>
            <person name="Brown S.D."/>
            <person name="Leang C."/>
            <person name="Jewett M.C."/>
            <person name="Kopke M."/>
        </authorList>
    </citation>
    <scope>NUCLEOTIDE SEQUENCE</scope>
    <source>
        <strain evidence="8">DJ080</strain>
    </source>
</reference>
<dbReference type="EMBL" id="MWMH01000006">
    <property type="protein sequence ID" value="OOP72229.1"/>
    <property type="molecule type" value="Genomic_DNA"/>
</dbReference>
<keyword evidence="2 6" id="KW-0812">Transmembrane</keyword>
<evidence type="ECO:0000256" key="5">
    <source>
        <dbReference type="ARBA" id="ARBA00049660"/>
    </source>
</evidence>
<dbReference type="GO" id="GO:0005886">
    <property type="term" value="C:plasma membrane"/>
    <property type="evidence" value="ECO:0007669"/>
    <property type="project" value="TreeGrafter"/>
</dbReference>
<evidence type="ECO:0000256" key="3">
    <source>
        <dbReference type="ARBA" id="ARBA00022989"/>
    </source>
</evidence>
<protein>
    <submittedName>
        <fullName evidence="7">Formate/nitrite transporter family protein</fullName>
    </submittedName>
    <submittedName>
        <fullName evidence="9">Nitrite transporter NirC</fullName>
    </submittedName>
</protein>
<comment type="subcellular location">
    <subcellularLocation>
        <location evidence="1">Membrane</location>
        <topology evidence="1">Multi-pass membrane protein</topology>
    </subcellularLocation>
</comment>